<feature type="compositionally biased region" description="Pro residues" evidence="1">
    <location>
        <begin position="214"/>
        <end position="223"/>
    </location>
</feature>
<gene>
    <name evidence="2" type="ORF">DB88DRAFT_471977</name>
</gene>
<sequence length="349" mass="36900">MTSLPSLDSSASVRVPPPPPNTRASAPSGTSKGLGYTRDLLMSLATPKAPTPNRDRVKSISELLRQDSVWQWGLEEDQSDILDGKPVSEALPIPKQAEFMGAPGHGHAADILFNYRSSPGDAAVPILIDFSNPEPFVKVHPHAVSSDMEAKVGKTPAPVKIPSIVTHQTTAATPPWRLGARTPSLSRSSSPTLSDSSCSFRGRASSISSSPLNPFAPPFPLPNTTPRVSVPGPPSVSDRSSTSSTGLPKTLPTSLPKKPEAPLPPIFVKRESAALPQPMALPEIAPMGPAWEGDASLSGNEKRRRASSLVPPPGYSATASEGGKPEKLLQLRQRLRQNSVVLSGNKTRV</sequence>
<evidence type="ECO:0000313" key="3">
    <source>
        <dbReference type="Proteomes" id="UP001182556"/>
    </source>
</evidence>
<feature type="compositionally biased region" description="Low complexity" evidence="1">
    <location>
        <begin position="181"/>
        <end position="213"/>
    </location>
</feature>
<dbReference type="AlphaFoldDB" id="A0AAD9L5Q1"/>
<dbReference type="EMBL" id="JAODAN010000004">
    <property type="protein sequence ID" value="KAK1924576.1"/>
    <property type="molecule type" value="Genomic_DNA"/>
</dbReference>
<feature type="region of interest" description="Disordered" evidence="1">
    <location>
        <begin position="164"/>
        <end position="269"/>
    </location>
</feature>
<accession>A0AAD9L5Q1</accession>
<evidence type="ECO:0000256" key="1">
    <source>
        <dbReference type="SAM" id="MobiDB-lite"/>
    </source>
</evidence>
<feature type="region of interest" description="Disordered" evidence="1">
    <location>
        <begin position="283"/>
        <end position="326"/>
    </location>
</feature>
<evidence type="ECO:0000313" key="2">
    <source>
        <dbReference type="EMBL" id="KAK1924576.1"/>
    </source>
</evidence>
<reference evidence="2" key="1">
    <citation type="submission" date="2023-02" db="EMBL/GenBank/DDBJ databases">
        <title>Identification and recombinant expression of a fungal hydrolase from Papiliotrema laurentii that hydrolyzes apple cutin and clears colloidal polyester polyurethane.</title>
        <authorList>
            <consortium name="DOE Joint Genome Institute"/>
            <person name="Roman V.A."/>
            <person name="Bojanowski C."/>
            <person name="Crable B.R."/>
            <person name="Wagner D.N."/>
            <person name="Hung C.S."/>
            <person name="Nadeau L.J."/>
            <person name="Schratz L."/>
            <person name="Haridas S."/>
            <person name="Pangilinan J."/>
            <person name="Lipzen A."/>
            <person name="Na H."/>
            <person name="Yan M."/>
            <person name="Ng V."/>
            <person name="Grigoriev I.V."/>
            <person name="Spatafora J.W."/>
            <person name="Barlow D."/>
            <person name="Biffinger J."/>
            <person name="Kelley-Loughnane N."/>
            <person name="Varaljay V.A."/>
            <person name="Crookes-Goodson W.J."/>
        </authorList>
    </citation>
    <scope>NUCLEOTIDE SEQUENCE</scope>
    <source>
        <strain evidence="2">5307AH</strain>
    </source>
</reference>
<organism evidence="2 3">
    <name type="scientific">Papiliotrema laurentii</name>
    <name type="common">Cryptococcus laurentii</name>
    <dbReference type="NCBI Taxonomy" id="5418"/>
    <lineage>
        <taxon>Eukaryota</taxon>
        <taxon>Fungi</taxon>
        <taxon>Dikarya</taxon>
        <taxon>Basidiomycota</taxon>
        <taxon>Agaricomycotina</taxon>
        <taxon>Tremellomycetes</taxon>
        <taxon>Tremellales</taxon>
        <taxon>Rhynchogastremaceae</taxon>
        <taxon>Papiliotrema</taxon>
    </lineage>
</organism>
<dbReference type="Proteomes" id="UP001182556">
    <property type="component" value="Unassembled WGS sequence"/>
</dbReference>
<proteinExistence type="predicted"/>
<keyword evidence="3" id="KW-1185">Reference proteome</keyword>
<name>A0AAD9L5Q1_PAPLA</name>
<feature type="compositionally biased region" description="Low complexity" evidence="1">
    <location>
        <begin position="224"/>
        <end position="256"/>
    </location>
</feature>
<feature type="region of interest" description="Disordered" evidence="1">
    <location>
        <begin position="1"/>
        <end position="37"/>
    </location>
</feature>
<protein>
    <submittedName>
        <fullName evidence="2">Uncharacterized protein</fullName>
    </submittedName>
</protein>
<comment type="caution">
    <text evidence="2">The sequence shown here is derived from an EMBL/GenBank/DDBJ whole genome shotgun (WGS) entry which is preliminary data.</text>
</comment>